<protein>
    <submittedName>
        <fullName evidence="1">Uncharacterized protein</fullName>
    </submittedName>
</protein>
<keyword evidence="2" id="KW-1185">Reference proteome</keyword>
<gene>
    <name evidence="1" type="ORF">X975_22536</name>
</gene>
<proteinExistence type="predicted"/>
<dbReference type="AlphaFoldDB" id="A0A087TLM4"/>
<feature type="non-terminal residue" evidence="1">
    <location>
        <position position="62"/>
    </location>
</feature>
<accession>A0A087TLM4</accession>
<sequence length="62" mass="7298">MLLILDDPNKMTCSDEDIHSVCIIAHNIEKLCILVSNLDQLMSTKLWKIFIKYVLKYKECLR</sequence>
<evidence type="ECO:0000313" key="1">
    <source>
        <dbReference type="EMBL" id="KFM66013.1"/>
    </source>
</evidence>
<evidence type="ECO:0000313" key="2">
    <source>
        <dbReference type="Proteomes" id="UP000054359"/>
    </source>
</evidence>
<dbReference type="EMBL" id="KK115780">
    <property type="protein sequence ID" value="KFM66013.1"/>
    <property type="molecule type" value="Genomic_DNA"/>
</dbReference>
<organism evidence="1 2">
    <name type="scientific">Stegodyphus mimosarum</name>
    <name type="common">African social velvet spider</name>
    <dbReference type="NCBI Taxonomy" id="407821"/>
    <lineage>
        <taxon>Eukaryota</taxon>
        <taxon>Metazoa</taxon>
        <taxon>Ecdysozoa</taxon>
        <taxon>Arthropoda</taxon>
        <taxon>Chelicerata</taxon>
        <taxon>Arachnida</taxon>
        <taxon>Araneae</taxon>
        <taxon>Araneomorphae</taxon>
        <taxon>Entelegynae</taxon>
        <taxon>Eresoidea</taxon>
        <taxon>Eresidae</taxon>
        <taxon>Stegodyphus</taxon>
    </lineage>
</organism>
<dbReference type="OrthoDB" id="6437771at2759"/>
<dbReference type="Proteomes" id="UP000054359">
    <property type="component" value="Unassembled WGS sequence"/>
</dbReference>
<reference evidence="1 2" key="1">
    <citation type="submission" date="2013-11" db="EMBL/GenBank/DDBJ databases">
        <title>Genome sequencing of Stegodyphus mimosarum.</title>
        <authorList>
            <person name="Bechsgaard J."/>
        </authorList>
    </citation>
    <scope>NUCLEOTIDE SEQUENCE [LARGE SCALE GENOMIC DNA]</scope>
</reference>
<name>A0A087TLM4_STEMI</name>